<evidence type="ECO:0000313" key="4">
    <source>
        <dbReference type="EMBL" id="MBP2378445.1"/>
    </source>
</evidence>
<evidence type="ECO:0000313" key="5">
    <source>
        <dbReference type="Proteomes" id="UP000703720"/>
    </source>
</evidence>
<feature type="domain" description="Nudix hydrolase" evidence="3">
    <location>
        <begin position="19"/>
        <end position="154"/>
    </location>
</feature>
<reference evidence="4 5" key="1">
    <citation type="submission" date="2021-03" db="EMBL/GenBank/DDBJ databases">
        <title>Sequencing the genomes of 1000 actinobacteria strains.</title>
        <authorList>
            <person name="Klenk H.-P."/>
        </authorList>
    </citation>
    <scope>NUCLEOTIDE SEQUENCE [LARGE SCALE GENOMIC DNA]</scope>
    <source>
        <strain evidence="4 5">DSM 13468</strain>
    </source>
</reference>
<comment type="caution">
    <text evidence="4">The sequence shown here is derived from an EMBL/GenBank/DDBJ whole genome shotgun (WGS) entry which is preliminary data.</text>
</comment>
<evidence type="ECO:0000256" key="1">
    <source>
        <dbReference type="ARBA" id="ARBA00001946"/>
    </source>
</evidence>
<protein>
    <submittedName>
        <fullName evidence="4">8-oxo-dGTP pyrophosphatase MutT (NUDIX family)</fullName>
    </submittedName>
</protein>
<sequence length="302" mass="33179">MPISPYLSDLRTRVGHDLLLLPAVTAVIRRGDRFLMCRQAHSPEWGLLGGGIEPLEKPEEAVLREVREEIGVPATVHGIVGAYGGEDLHVRYPNGDRVSYTTIAFSCTIPEAMDLAYVDGELVETGWFTVDEIERLQRDRGVDRIIDDACRVPEAQSALPPDVVEKAVCYVIAEDRLLVFTHDDTDIQVTGVQVPAGTVRDDETPAQAAERELFEETGLRGTVQRSLGTELYDLSPARDERALRHFFRMDVTDPDTTAVWRAGEPDPADGGSPVSWTCRWIPLSQAHVLAGGLGARLGAATR</sequence>
<dbReference type="PANTHER" id="PTHR43046:SF2">
    <property type="entry name" value="8-OXO-DGTP DIPHOSPHATASE-RELATED"/>
    <property type="match status" value="1"/>
</dbReference>
<dbReference type="InterPro" id="IPR020084">
    <property type="entry name" value="NUDIX_hydrolase_CS"/>
</dbReference>
<proteinExistence type="predicted"/>
<comment type="cofactor">
    <cofactor evidence="1">
        <name>Mg(2+)</name>
        <dbReference type="ChEBI" id="CHEBI:18420"/>
    </cofactor>
</comment>
<dbReference type="PROSITE" id="PS51462">
    <property type="entry name" value="NUDIX"/>
    <property type="match status" value="2"/>
</dbReference>
<dbReference type="PANTHER" id="PTHR43046">
    <property type="entry name" value="GDP-MANNOSE MANNOSYL HYDROLASE"/>
    <property type="match status" value="1"/>
</dbReference>
<feature type="domain" description="Nudix hydrolase" evidence="3">
    <location>
        <begin position="162"/>
        <end position="302"/>
    </location>
</feature>
<evidence type="ECO:0000256" key="2">
    <source>
        <dbReference type="ARBA" id="ARBA00022801"/>
    </source>
</evidence>
<dbReference type="RefSeq" id="WP_245340774.1">
    <property type="nucleotide sequence ID" value="NZ_BAAAIO010000001.1"/>
</dbReference>
<organism evidence="4 5">
    <name type="scientific">Microbacterium phyllosphaerae</name>
    <dbReference type="NCBI Taxonomy" id="124798"/>
    <lineage>
        <taxon>Bacteria</taxon>
        <taxon>Bacillati</taxon>
        <taxon>Actinomycetota</taxon>
        <taxon>Actinomycetes</taxon>
        <taxon>Micrococcales</taxon>
        <taxon>Microbacteriaceae</taxon>
        <taxon>Microbacterium</taxon>
    </lineage>
</organism>
<name>A0ABS4WQF7_9MICO</name>
<dbReference type="InterPro" id="IPR015797">
    <property type="entry name" value="NUDIX_hydrolase-like_dom_sf"/>
</dbReference>
<accession>A0ABS4WQF7</accession>
<dbReference type="EMBL" id="JAGIOA010000001">
    <property type="protein sequence ID" value="MBP2378445.1"/>
    <property type="molecule type" value="Genomic_DNA"/>
</dbReference>
<gene>
    <name evidence="4" type="ORF">JOF42_001940</name>
</gene>
<dbReference type="Gene3D" id="3.90.79.10">
    <property type="entry name" value="Nucleoside Triphosphate Pyrophosphohydrolase"/>
    <property type="match status" value="2"/>
</dbReference>
<keyword evidence="5" id="KW-1185">Reference proteome</keyword>
<dbReference type="Pfam" id="PF00293">
    <property type="entry name" value="NUDIX"/>
    <property type="match status" value="2"/>
</dbReference>
<dbReference type="SUPFAM" id="SSF55811">
    <property type="entry name" value="Nudix"/>
    <property type="match status" value="2"/>
</dbReference>
<dbReference type="InterPro" id="IPR000086">
    <property type="entry name" value="NUDIX_hydrolase_dom"/>
</dbReference>
<evidence type="ECO:0000259" key="3">
    <source>
        <dbReference type="PROSITE" id="PS51462"/>
    </source>
</evidence>
<dbReference type="Proteomes" id="UP000703720">
    <property type="component" value="Unassembled WGS sequence"/>
</dbReference>
<dbReference type="PROSITE" id="PS00893">
    <property type="entry name" value="NUDIX_BOX"/>
    <property type="match status" value="2"/>
</dbReference>
<keyword evidence="2" id="KW-0378">Hydrolase</keyword>